<evidence type="ECO:0000256" key="1">
    <source>
        <dbReference type="ARBA" id="ARBA00001974"/>
    </source>
</evidence>
<feature type="domain" description="FAD dependent oxidoreductase" evidence="5">
    <location>
        <begin position="6"/>
        <end position="366"/>
    </location>
</feature>
<evidence type="ECO:0000313" key="6">
    <source>
        <dbReference type="EMBL" id="MDN4596968.1"/>
    </source>
</evidence>
<dbReference type="PANTHER" id="PTHR13847">
    <property type="entry name" value="SARCOSINE DEHYDROGENASE-RELATED"/>
    <property type="match status" value="1"/>
</dbReference>
<comment type="cofactor">
    <cofactor evidence="1">
        <name>FAD</name>
        <dbReference type="ChEBI" id="CHEBI:57692"/>
    </cofactor>
</comment>
<evidence type="ECO:0000256" key="2">
    <source>
        <dbReference type="ARBA" id="ARBA00009410"/>
    </source>
</evidence>
<keyword evidence="4" id="KW-0560">Oxidoreductase</keyword>
<proteinExistence type="inferred from homology"/>
<evidence type="ECO:0000256" key="3">
    <source>
        <dbReference type="ARBA" id="ARBA00022630"/>
    </source>
</evidence>
<dbReference type="Gene3D" id="3.50.50.60">
    <property type="entry name" value="FAD/NAD(P)-binding domain"/>
    <property type="match status" value="1"/>
</dbReference>
<dbReference type="InterPro" id="IPR006076">
    <property type="entry name" value="FAD-dep_OxRdtase"/>
</dbReference>
<evidence type="ECO:0000313" key="7">
    <source>
        <dbReference type="Proteomes" id="UP001174210"/>
    </source>
</evidence>
<dbReference type="InterPro" id="IPR017741">
    <property type="entry name" value="FAD-dependent_OxRdtase_HpnW"/>
</dbReference>
<gene>
    <name evidence="6" type="ORF">P5G59_07440</name>
</gene>
<evidence type="ECO:0000259" key="5">
    <source>
        <dbReference type="Pfam" id="PF01266"/>
    </source>
</evidence>
<organism evidence="6 7">
    <name type="scientific">Leifsonia virtsii</name>
    <dbReference type="NCBI Taxonomy" id="3035915"/>
    <lineage>
        <taxon>Bacteria</taxon>
        <taxon>Bacillati</taxon>
        <taxon>Actinomycetota</taxon>
        <taxon>Actinomycetes</taxon>
        <taxon>Micrococcales</taxon>
        <taxon>Microbacteriaceae</taxon>
        <taxon>Leifsonia</taxon>
    </lineage>
</organism>
<dbReference type="InterPro" id="IPR036188">
    <property type="entry name" value="FAD/NAD-bd_sf"/>
</dbReference>
<keyword evidence="3" id="KW-0285">Flavoprotein</keyword>
<dbReference type="EMBL" id="JAROCB010000002">
    <property type="protein sequence ID" value="MDN4596968.1"/>
    <property type="molecule type" value="Genomic_DNA"/>
</dbReference>
<dbReference type="Proteomes" id="UP001174210">
    <property type="component" value="Unassembled WGS sequence"/>
</dbReference>
<sequence>MGRHYDLVVVGAGIVGLGHAVAALRRGLTVAVVDRASGITGASVRNSGHLCVTGQEGEARAYAELARELWLTLAPEAGFWLRESGTVVVARAEDELAVLEEFRERRGGQDARILTPAEVRDRVPVADGVALGGAFLPADLQVDPREAAAAIARWLDAHGVDFFWQTAAVGVETGRVHTTRGRLAGDAVVVAVDHDLDQLFPGLADDHGIQRCAVDMLLLEADLDRPLDSPVLTGWSLLRSPGFARTPSASALRDRLAAEQPALAALDGDHLYAQRADGALIAGGTQHRSEDVSPFQLEGAFELLLEQARELFGTAELRVRERWQGVYASAPDEFLVASPAPAVRVVSVTAGIGMTTGLGLADRVVDELFAGALGSLTSAGSAARAR</sequence>
<dbReference type="Pfam" id="PF01266">
    <property type="entry name" value="DAO"/>
    <property type="match status" value="1"/>
</dbReference>
<dbReference type="SUPFAM" id="SSF51905">
    <property type="entry name" value="FAD/NAD(P)-binding domain"/>
    <property type="match status" value="1"/>
</dbReference>
<dbReference type="PANTHER" id="PTHR13847:SF286">
    <property type="entry name" value="D-AMINO ACID DEHYDROGENASE"/>
    <property type="match status" value="1"/>
</dbReference>
<name>A0ABT8IWB3_9MICO</name>
<evidence type="ECO:0000256" key="4">
    <source>
        <dbReference type="ARBA" id="ARBA00023002"/>
    </source>
</evidence>
<accession>A0ABT8IWB3</accession>
<comment type="caution">
    <text evidence="6">The sequence shown here is derived from an EMBL/GenBank/DDBJ whole genome shotgun (WGS) entry which is preliminary data.</text>
</comment>
<dbReference type="Gene3D" id="3.30.9.10">
    <property type="entry name" value="D-Amino Acid Oxidase, subunit A, domain 2"/>
    <property type="match status" value="1"/>
</dbReference>
<keyword evidence="7" id="KW-1185">Reference proteome</keyword>
<dbReference type="NCBIfam" id="TIGR03364">
    <property type="entry name" value="HpnW_proposed"/>
    <property type="match status" value="1"/>
</dbReference>
<reference evidence="6" key="1">
    <citation type="submission" date="2023-03" db="EMBL/GenBank/DDBJ databases">
        <title>MT1 and MT2 Draft Genomes of Novel Species.</title>
        <authorList>
            <person name="Venkateswaran K."/>
        </authorList>
    </citation>
    <scope>NUCLEOTIDE SEQUENCE</scope>
    <source>
        <strain evidence="6">F6_8S_P_1A</strain>
    </source>
</reference>
<comment type="similarity">
    <text evidence="2">Belongs to the DadA oxidoreductase family.</text>
</comment>
<dbReference type="RefSeq" id="WP_301217498.1">
    <property type="nucleotide sequence ID" value="NZ_JAROCB010000002.1"/>
</dbReference>
<protein>
    <submittedName>
        <fullName evidence="6">TIGR03364 family FAD-dependent oxidoreductase</fullName>
    </submittedName>
</protein>